<dbReference type="AlphaFoldDB" id="A0A1M7KSA8"/>
<evidence type="ECO:0000313" key="2">
    <source>
        <dbReference type="EMBL" id="SHM68371.1"/>
    </source>
</evidence>
<dbReference type="STRING" id="134849.SAMN05443668_1011243"/>
<evidence type="ECO:0000256" key="1">
    <source>
        <dbReference type="SAM" id="Phobius"/>
    </source>
</evidence>
<proteinExistence type="predicted"/>
<dbReference type="Proteomes" id="UP000184440">
    <property type="component" value="Unassembled WGS sequence"/>
</dbReference>
<name>A0A1M7KSA8_9ACTN</name>
<feature type="transmembrane region" description="Helical" evidence="1">
    <location>
        <begin position="12"/>
        <end position="29"/>
    </location>
</feature>
<accession>A0A1M7KSA8</accession>
<keyword evidence="3" id="KW-1185">Reference proteome</keyword>
<organism evidence="2 3">
    <name type="scientific">Cryptosporangium aurantiacum</name>
    <dbReference type="NCBI Taxonomy" id="134849"/>
    <lineage>
        <taxon>Bacteria</taxon>
        <taxon>Bacillati</taxon>
        <taxon>Actinomycetota</taxon>
        <taxon>Actinomycetes</taxon>
        <taxon>Cryptosporangiales</taxon>
        <taxon>Cryptosporangiaceae</taxon>
        <taxon>Cryptosporangium</taxon>
    </lineage>
</organism>
<evidence type="ECO:0000313" key="3">
    <source>
        <dbReference type="Proteomes" id="UP000184440"/>
    </source>
</evidence>
<keyword evidence="1" id="KW-1133">Transmembrane helix</keyword>
<sequence>MGAGVVTSEGRKAGRAAVGYGLLALFVALDTLGEFPEGRFMWRSAAGFLLAALALERAVDSFRRWRTDRTDYAPGDGHR</sequence>
<protein>
    <submittedName>
        <fullName evidence="2">Uncharacterized protein</fullName>
    </submittedName>
</protein>
<feature type="transmembrane region" description="Helical" evidence="1">
    <location>
        <begin position="41"/>
        <end position="59"/>
    </location>
</feature>
<reference evidence="2 3" key="1">
    <citation type="submission" date="2016-11" db="EMBL/GenBank/DDBJ databases">
        <authorList>
            <person name="Jaros S."/>
            <person name="Januszkiewicz K."/>
            <person name="Wedrychowicz H."/>
        </authorList>
    </citation>
    <scope>NUCLEOTIDE SEQUENCE [LARGE SCALE GENOMIC DNA]</scope>
    <source>
        <strain evidence="2 3">DSM 46144</strain>
    </source>
</reference>
<dbReference type="EMBL" id="FRCS01000001">
    <property type="protein sequence ID" value="SHM68371.1"/>
    <property type="molecule type" value="Genomic_DNA"/>
</dbReference>
<keyword evidence="1" id="KW-0812">Transmembrane</keyword>
<keyword evidence="1" id="KW-0472">Membrane</keyword>
<gene>
    <name evidence="2" type="ORF">SAMN05443668_1011243</name>
</gene>